<reference evidence="1" key="1">
    <citation type="submission" date="2021-02" db="EMBL/GenBank/DDBJ databases">
        <authorList>
            <consortium name="DOE Joint Genome Institute"/>
            <person name="Ahrendt S."/>
            <person name="Looney B.P."/>
            <person name="Miyauchi S."/>
            <person name="Morin E."/>
            <person name="Drula E."/>
            <person name="Courty P.E."/>
            <person name="Chicoki N."/>
            <person name="Fauchery L."/>
            <person name="Kohler A."/>
            <person name="Kuo A."/>
            <person name="Labutti K."/>
            <person name="Pangilinan J."/>
            <person name="Lipzen A."/>
            <person name="Riley R."/>
            <person name="Andreopoulos W."/>
            <person name="He G."/>
            <person name="Johnson J."/>
            <person name="Barry K.W."/>
            <person name="Grigoriev I.V."/>
            <person name="Nagy L."/>
            <person name="Hibbett D."/>
            <person name="Henrissat B."/>
            <person name="Matheny P.B."/>
            <person name="Labbe J."/>
            <person name="Martin F."/>
        </authorList>
    </citation>
    <scope>NUCLEOTIDE SEQUENCE</scope>
    <source>
        <strain evidence="1">EC-137</strain>
    </source>
</reference>
<protein>
    <submittedName>
        <fullName evidence="1">Uncharacterized protein</fullName>
    </submittedName>
</protein>
<evidence type="ECO:0000313" key="2">
    <source>
        <dbReference type="Proteomes" id="UP000814128"/>
    </source>
</evidence>
<name>A0ACB8QEV4_9AGAM</name>
<sequence length="298" mass="31429">MPPWSSTAWPTMTWPETIQLVTSSFLSSLLGGASSGQQALLCTLTQIPSSLRTDTSPSIHTASTSFSAVNKRDVSNSSKGHSQTTAIASWRREVSDGAEKAESPVWPEPVLVLSMDMPGTASLSEADEPPIPTADRTSIVPVNSDASIERGNVSAAREDPFNTPAPSSVGHEDGGSIFEHQVSGLSARGPRAQSAPPPPALRPPAVAVEHQIHHLGASGVEQQEVQQPQQIGGGRRHMPVSFVPSLRTQATGVTDATLPSYHSGVPSGEWRIDGGQPVPVLRYNRDNNGVTTLGQEDS</sequence>
<dbReference type="Proteomes" id="UP000814128">
    <property type="component" value="Unassembled WGS sequence"/>
</dbReference>
<accession>A0ACB8QEV4</accession>
<proteinExistence type="predicted"/>
<evidence type="ECO:0000313" key="1">
    <source>
        <dbReference type="EMBL" id="KAI0030349.1"/>
    </source>
</evidence>
<organism evidence="1 2">
    <name type="scientific">Vararia minispora EC-137</name>
    <dbReference type="NCBI Taxonomy" id="1314806"/>
    <lineage>
        <taxon>Eukaryota</taxon>
        <taxon>Fungi</taxon>
        <taxon>Dikarya</taxon>
        <taxon>Basidiomycota</taxon>
        <taxon>Agaricomycotina</taxon>
        <taxon>Agaricomycetes</taxon>
        <taxon>Russulales</taxon>
        <taxon>Lachnocladiaceae</taxon>
        <taxon>Vararia</taxon>
    </lineage>
</organism>
<keyword evidence="2" id="KW-1185">Reference proteome</keyword>
<reference evidence="1" key="2">
    <citation type="journal article" date="2022" name="New Phytol.">
        <title>Evolutionary transition to the ectomycorrhizal habit in the genomes of a hyperdiverse lineage of mushroom-forming fungi.</title>
        <authorList>
            <person name="Looney B."/>
            <person name="Miyauchi S."/>
            <person name="Morin E."/>
            <person name="Drula E."/>
            <person name="Courty P.E."/>
            <person name="Kohler A."/>
            <person name="Kuo A."/>
            <person name="LaButti K."/>
            <person name="Pangilinan J."/>
            <person name="Lipzen A."/>
            <person name="Riley R."/>
            <person name="Andreopoulos W."/>
            <person name="He G."/>
            <person name="Johnson J."/>
            <person name="Nolan M."/>
            <person name="Tritt A."/>
            <person name="Barry K.W."/>
            <person name="Grigoriev I.V."/>
            <person name="Nagy L.G."/>
            <person name="Hibbett D."/>
            <person name="Henrissat B."/>
            <person name="Matheny P.B."/>
            <person name="Labbe J."/>
            <person name="Martin F.M."/>
        </authorList>
    </citation>
    <scope>NUCLEOTIDE SEQUENCE</scope>
    <source>
        <strain evidence="1">EC-137</strain>
    </source>
</reference>
<dbReference type="EMBL" id="MU273626">
    <property type="protein sequence ID" value="KAI0030349.1"/>
    <property type="molecule type" value="Genomic_DNA"/>
</dbReference>
<gene>
    <name evidence="1" type="ORF">K488DRAFT_72257</name>
</gene>
<comment type="caution">
    <text evidence="1">The sequence shown here is derived from an EMBL/GenBank/DDBJ whole genome shotgun (WGS) entry which is preliminary data.</text>
</comment>